<name>A0ABR7E726_9BACT</name>
<dbReference type="EMBL" id="JACOOI010000031">
    <property type="protein sequence ID" value="MBC5645458.1"/>
    <property type="molecule type" value="Genomic_DNA"/>
</dbReference>
<gene>
    <name evidence="1" type="ORF">H8S77_21470</name>
</gene>
<proteinExistence type="predicted"/>
<dbReference type="RefSeq" id="WP_186961120.1">
    <property type="nucleotide sequence ID" value="NZ_JACOOI010000031.1"/>
</dbReference>
<evidence type="ECO:0000313" key="1">
    <source>
        <dbReference type="EMBL" id="MBC5645458.1"/>
    </source>
</evidence>
<protein>
    <submittedName>
        <fullName evidence="1">Uncharacterized protein</fullName>
    </submittedName>
</protein>
<keyword evidence="2" id="KW-1185">Reference proteome</keyword>
<comment type="caution">
    <text evidence="1">The sequence shown here is derived from an EMBL/GenBank/DDBJ whole genome shotgun (WGS) entry which is preliminary data.</text>
</comment>
<reference evidence="1 2" key="1">
    <citation type="submission" date="2020-08" db="EMBL/GenBank/DDBJ databases">
        <title>Genome public.</title>
        <authorList>
            <person name="Liu C."/>
            <person name="Sun Q."/>
        </authorList>
    </citation>
    <scope>NUCLEOTIDE SEQUENCE [LARGE SCALE GENOMIC DNA]</scope>
    <source>
        <strain evidence="1 2">BX2</strain>
    </source>
</reference>
<dbReference type="Proteomes" id="UP000644010">
    <property type="component" value="Unassembled WGS sequence"/>
</dbReference>
<accession>A0ABR7E726</accession>
<evidence type="ECO:0000313" key="2">
    <source>
        <dbReference type="Proteomes" id="UP000644010"/>
    </source>
</evidence>
<organism evidence="1 2">
    <name type="scientific">Parabacteroides segnis</name>
    <dbReference type="NCBI Taxonomy" id="2763058"/>
    <lineage>
        <taxon>Bacteria</taxon>
        <taxon>Pseudomonadati</taxon>
        <taxon>Bacteroidota</taxon>
        <taxon>Bacteroidia</taxon>
        <taxon>Bacteroidales</taxon>
        <taxon>Tannerellaceae</taxon>
        <taxon>Parabacteroides</taxon>
    </lineage>
</organism>
<sequence>MAELYNNISDEMLAAYIDSNATPLECLIIGDAVNNEDIIEVMDIISDIRNSSDLLLEDEYFELKVIEESLNRMEQFNELKRKFNEDQVNNIK</sequence>